<feature type="active site" description="Proton donor" evidence="4">
    <location>
        <position position="109"/>
    </location>
</feature>
<dbReference type="InterPro" id="IPR036477">
    <property type="entry name" value="Formyl_transf_N_sf"/>
</dbReference>
<organism evidence="6 7">
    <name type="scientific">Thalassobacillus cyri</name>
    <dbReference type="NCBI Taxonomy" id="571932"/>
    <lineage>
        <taxon>Bacteria</taxon>
        <taxon>Bacillati</taxon>
        <taxon>Bacillota</taxon>
        <taxon>Bacilli</taxon>
        <taxon>Bacillales</taxon>
        <taxon>Bacillaceae</taxon>
        <taxon>Thalassobacillus</taxon>
    </lineage>
</organism>
<dbReference type="FunFam" id="3.40.50.170:FF:000007">
    <property type="entry name" value="Phosphoribosylglycinamide formyltransferase"/>
    <property type="match status" value="1"/>
</dbReference>
<name>A0A1H4EYU7_9BACI</name>
<dbReference type="EMBL" id="FNQR01000010">
    <property type="protein sequence ID" value="SEA90099.1"/>
    <property type="molecule type" value="Genomic_DNA"/>
</dbReference>
<dbReference type="HAMAP" id="MF_01930">
    <property type="entry name" value="PurN"/>
    <property type="match status" value="1"/>
</dbReference>
<dbReference type="NCBIfam" id="TIGR00639">
    <property type="entry name" value="PurN"/>
    <property type="match status" value="1"/>
</dbReference>
<evidence type="ECO:0000313" key="7">
    <source>
        <dbReference type="Proteomes" id="UP000198584"/>
    </source>
</evidence>
<accession>A0A1H4EYU7</accession>
<dbReference type="Pfam" id="PF00551">
    <property type="entry name" value="Formyl_trans_N"/>
    <property type="match status" value="1"/>
</dbReference>
<sequence length="192" mass="21498">MIKAAIFASGTGSNFDSIVRAAEQGEISCDVRLLVCDRSNARVIEKAKKKNIDTFVFSPKEFGGKDAYEQQILLECRKRGIEWIFLAGYMRLIGPVLLAPYQNRIINIHPSLLPAFPGKDAIGQAFEKQVKVTGVTIHYIDNGMDTGPIIEQEAVRITAEDTRESLQKKIQAIEHSLYPKVIQTLLVEEEIH</sequence>
<keyword evidence="3 4" id="KW-0658">Purine biosynthesis</keyword>
<feature type="domain" description="Formyl transferase N-terminal" evidence="5">
    <location>
        <begin position="3"/>
        <end position="182"/>
    </location>
</feature>
<evidence type="ECO:0000256" key="3">
    <source>
        <dbReference type="ARBA" id="ARBA00022755"/>
    </source>
</evidence>
<keyword evidence="2 4" id="KW-0808">Transferase</keyword>
<feature type="binding site" evidence="4">
    <location>
        <begin position="12"/>
        <end position="14"/>
    </location>
    <ligand>
        <name>N(1)-(5-phospho-beta-D-ribosyl)glycinamide</name>
        <dbReference type="ChEBI" id="CHEBI:143788"/>
    </ligand>
</feature>
<dbReference type="PANTHER" id="PTHR43369">
    <property type="entry name" value="PHOSPHORIBOSYLGLYCINAMIDE FORMYLTRANSFERASE"/>
    <property type="match status" value="1"/>
</dbReference>
<evidence type="ECO:0000256" key="4">
    <source>
        <dbReference type="HAMAP-Rule" id="MF_01930"/>
    </source>
</evidence>
<proteinExistence type="inferred from homology"/>
<dbReference type="RefSeq" id="WP_093045361.1">
    <property type="nucleotide sequence ID" value="NZ_FNQR01000010.1"/>
</dbReference>
<dbReference type="Gene3D" id="3.40.50.170">
    <property type="entry name" value="Formyl transferase, N-terminal domain"/>
    <property type="match status" value="1"/>
</dbReference>
<protein>
    <recommendedName>
        <fullName evidence="4">Phosphoribosylglycinamide formyltransferase</fullName>
        <ecNumber evidence="4">2.1.2.2</ecNumber>
    </recommendedName>
    <alternativeName>
        <fullName evidence="4">5'-phosphoribosylglycinamide transformylase</fullName>
    </alternativeName>
    <alternativeName>
        <fullName evidence="4">GAR transformylase</fullName>
        <shortName evidence="4">GART</shortName>
    </alternativeName>
</protein>
<evidence type="ECO:0000256" key="1">
    <source>
        <dbReference type="ARBA" id="ARBA00005054"/>
    </source>
</evidence>
<dbReference type="CDD" id="cd08645">
    <property type="entry name" value="FMT_core_GART"/>
    <property type="match status" value="1"/>
</dbReference>
<comment type="pathway">
    <text evidence="1 4">Purine metabolism; IMP biosynthesis via de novo pathway; N(2)-formyl-N(1)-(5-phospho-D-ribosyl)glycinamide from N(1)-(5-phospho-D-ribosyl)glycinamide (10-formyl THF route): step 1/1.</text>
</comment>
<evidence type="ECO:0000259" key="5">
    <source>
        <dbReference type="Pfam" id="PF00551"/>
    </source>
</evidence>
<keyword evidence="7" id="KW-1185">Reference proteome</keyword>
<feature type="binding site" evidence="4">
    <location>
        <position position="107"/>
    </location>
    <ligand>
        <name>(6R)-10-formyltetrahydrofolate</name>
        <dbReference type="ChEBI" id="CHEBI:195366"/>
    </ligand>
</feature>
<dbReference type="OrthoDB" id="9806170at2"/>
<dbReference type="InterPro" id="IPR004607">
    <property type="entry name" value="GART"/>
</dbReference>
<gene>
    <name evidence="4" type="primary">purN</name>
    <name evidence="6" type="ORF">SAMN05421743_11032</name>
</gene>
<dbReference type="UniPathway" id="UPA00074">
    <property type="reaction ID" value="UER00126"/>
</dbReference>
<reference evidence="6 7" key="1">
    <citation type="submission" date="2016-10" db="EMBL/GenBank/DDBJ databases">
        <authorList>
            <person name="de Groot N.N."/>
        </authorList>
    </citation>
    <scope>NUCLEOTIDE SEQUENCE [LARGE SCALE GENOMIC DNA]</scope>
    <source>
        <strain evidence="6 7">CCM7597</strain>
    </source>
</reference>
<feature type="binding site" evidence="4">
    <location>
        <position position="65"/>
    </location>
    <ligand>
        <name>(6R)-10-formyltetrahydrofolate</name>
        <dbReference type="ChEBI" id="CHEBI:195366"/>
    </ligand>
</feature>
<dbReference type="STRING" id="571932.SAMN05421743_11032"/>
<evidence type="ECO:0000256" key="2">
    <source>
        <dbReference type="ARBA" id="ARBA00022679"/>
    </source>
</evidence>
<comment type="similarity">
    <text evidence="4">Belongs to the GART family.</text>
</comment>
<dbReference type="InterPro" id="IPR002376">
    <property type="entry name" value="Formyl_transf_N"/>
</dbReference>
<dbReference type="EC" id="2.1.2.2" evidence="4"/>
<feature type="binding site" evidence="4">
    <location>
        <begin position="90"/>
        <end position="93"/>
    </location>
    <ligand>
        <name>(6R)-10-formyltetrahydrofolate</name>
        <dbReference type="ChEBI" id="CHEBI:195366"/>
    </ligand>
</feature>
<dbReference type="GO" id="GO:0004644">
    <property type="term" value="F:phosphoribosylglycinamide formyltransferase activity"/>
    <property type="evidence" value="ECO:0007669"/>
    <property type="project" value="UniProtKB-UniRule"/>
</dbReference>
<dbReference type="SUPFAM" id="SSF53328">
    <property type="entry name" value="Formyltransferase"/>
    <property type="match status" value="1"/>
</dbReference>
<dbReference type="GO" id="GO:0006189">
    <property type="term" value="P:'de novo' IMP biosynthetic process"/>
    <property type="evidence" value="ECO:0007669"/>
    <property type="project" value="UniProtKB-UniRule"/>
</dbReference>
<feature type="site" description="Raises pKa of active site His" evidence="4">
    <location>
        <position position="145"/>
    </location>
</feature>
<dbReference type="PANTHER" id="PTHR43369:SF2">
    <property type="entry name" value="PHOSPHORIBOSYLGLYCINAMIDE FORMYLTRANSFERASE"/>
    <property type="match status" value="1"/>
</dbReference>
<evidence type="ECO:0000313" key="6">
    <source>
        <dbReference type="EMBL" id="SEA90099.1"/>
    </source>
</evidence>
<comment type="catalytic activity">
    <reaction evidence="4">
        <text>N(1)-(5-phospho-beta-D-ribosyl)glycinamide + (6R)-10-formyltetrahydrofolate = N(2)-formyl-N(1)-(5-phospho-beta-D-ribosyl)glycinamide + (6S)-5,6,7,8-tetrahydrofolate + H(+)</text>
        <dbReference type="Rhea" id="RHEA:15053"/>
        <dbReference type="ChEBI" id="CHEBI:15378"/>
        <dbReference type="ChEBI" id="CHEBI:57453"/>
        <dbReference type="ChEBI" id="CHEBI:143788"/>
        <dbReference type="ChEBI" id="CHEBI:147286"/>
        <dbReference type="ChEBI" id="CHEBI:195366"/>
        <dbReference type="EC" id="2.1.2.2"/>
    </reaction>
</comment>
<dbReference type="AlphaFoldDB" id="A0A1H4EYU7"/>
<dbReference type="Proteomes" id="UP000198584">
    <property type="component" value="Unassembled WGS sequence"/>
</dbReference>
<dbReference type="GO" id="GO:0005829">
    <property type="term" value="C:cytosol"/>
    <property type="evidence" value="ECO:0007669"/>
    <property type="project" value="TreeGrafter"/>
</dbReference>
<comment type="function">
    <text evidence="4">Catalyzes the transfer of a formyl group from 10-formyltetrahydrofolate to 5-phospho-ribosyl-glycinamide (GAR), producing 5-phospho-ribosyl-N-formylglycinamide (FGAR) and tetrahydrofolate.</text>
</comment>